<name>A0AAW0PVY4_9GOBI</name>
<evidence type="ECO:0000313" key="1">
    <source>
        <dbReference type="EMBL" id="KAK7939580.1"/>
    </source>
</evidence>
<comment type="caution">
    <text evidence="1">The sequence shown here is derived from an EMBL/GenBank/DDBJ whole genome shotgun (WGS) entry which is preliminary data.</text>
</comment>
<accession>A0AAW0PVY4</accession>
<proteinExistence type="predicted"/>
<keyword evidence="2" id="KW-1185">Reference proteome</keyword>
<organism evidence="1 2">
    <name type="scientific">Mugilogobius chulae</name>
    <name type="common">yellowstripe goby</name>
    <dbReference type="NCBI Taxonomy" id="88201"/>
    <lineage>
        <taxon>Eukaryota</taxon>
        <taxon>Metazoa</taxon>
        <taxon>Chordata</taxon>
        <taxon>Craniata</taxon>
        <taxon>Vertebrata</taxon>
        <taxon>Euteleostomi</taxon>
        <taxon>Actinopterygii</taxon>
        <taxon>Neopterygii</taxon>
        <taxon>Teleostei</taxon>
        <taxon>Neoteleostei</taxon>
        <taxon>Acanthomorphata</taxon>
        <taxon>Gobiaria</taxon>
        <taxon>Gobiiformes</taxon>
        <taxon>Gobioidei</taxon>
        <taxon>Gobiidae</taxon>
        <taxon>Gobionellinae</taxon>
        <taxon>Mugilogobius</taxon>
    </lineage>
</organism>
<evidence type="ECO:0000313" key="2">
    <source>
        <dbReference type="Proteomes" id="UP001460270"/>
    </source>
</evidence>
<protein>
    <submittedName>
        <fullName evidence="1">Uncharacterized protein</fullName>
    </submittedName>
</protein>
<dbReference type="Proteomes" id="UP001460270">
    <property type="component" value="Unassembled WGS sequence"/>
</dbReference>
<dbReference type="EMBL" id="JBBPFD010000002">
    <property type="protein sequence ID" value="KAK7939580.1"/>
    <property type="molecule type" value="Genomic_DNA"/>
</dbReference>
<sequence>MENTSPYSLPSCCVLAPSVDPARKPPSDLPCLPSEHSIDWPGICRDVGVLRKNRGGRSRLNMTHKRSGFCGFQERERGPGLGLGLGSETGAREKHARSLIAQFKSKSLAECRRSRDETLLHQRSQI</sequence>
<reference evidence="2" key="1">
    <citation type="submission" date="2024-04" db="EMBL/GenBank/DDBJ databases">
        <title>Salinicola lusitanus LLJ914,a marine bacterium isolated from the Okinawa Trough.</title>
        <authorList>
            <person name="Li J."/>
        </authorList>
    </citation>
    <scope>NUCLEOTIDE SEQUENCE [LARGE SCALE GENOMIC DNA]</scope>
</reference>
<dbReference type="AlphaFoldDB" id="A0AAW0PVY4"/>
<gene>
    <name evidence="1" type="ORF">WMY93_002906</name>
</gene>